<evidence type="ECO:0000259" key="1">
    <source>
        <dbReference type="SMART" id="SM00507"/>
    </source>
</evidence>
<dbReference type="CDD" id="cd00085">
    <property type="entry name" value="HNHc"/>
    <property type="match status" value="1"/>
</dbReference>
<dbReference type="EMBL" id="JBHSTQ010000001">
    <property type="protein sequence ID" value="MFC6385232.1"/>
    <property type="molecule type" value="Genomic_DNA"/>
</dbReference>
<dbReference type="InterPro" id="IPR002711">
    <property type="entry name" value="HNH"/>
</dbReference>
<keyword evidence="2" id="KW-0378">Hydrolase</keyword>
<name>A0ABW1WCC7_9BACL</name>
<feature type="domain" description="HNH nuclease" evidence="1">
    <location>
        <begin position="26"/>
        <end position="76"/>
    </location>
</feature>
<evidence type="ECO:0000313" key="3">
    <source>
        <dbReference type="Proteomes" id="UP001596267"/>
    </source>
</evidence>
<keyword evidence="3" id="KW-1185">Reference proteome</keyword>
<evidence type="ECO:0000313" key="2">
    <source>
        <dbReference type="EMBL" id="MFC6385232.1"/>
    </source>
</evidence>
<reference evidence="3" key="1">
    <citation type="journal article" date="2019" name="Int. J. Syst. Evol. Microbiol.">
        <title>The Global Catalogue of Microorganisms (GCM) 10K type strain sequencing project: providing services to taxonomists for standard genome sequencing and annotation.</title>
        <authorList>
            <consortium name="The Broad Institute Genomics Platform"/>
            <consortium name="The Broad Institute Genome Sequencing Center for Infectious Disease"/>
            <person name="Wu L."/>
            <person name="Ma J."/>
        </authorList>
    </citation>
    <scope>NUCLEOTIDE SEQUENCE [LARGE SCALE GENOMIC DNA]</scope>
    <source>
        <strain evidence="3">CCUG 42001</strain>
    </source>
</reference>
<dbReference type="InterPro" id="IPR003615">
    <property type="entry name" value="HNH_nuc"/>
</dbReference>
<keyword evidence="2" id="KW-0540">Nuclease</keyword>
<comment type="caution">
    <text evidence="2">The sequence shown here is derived from an EMBL/GenBank/DDBJ whole genome shotgun (WGS) entry which is preliminary data.</text>
</comment>
<dbReference type="RefSeq" id="WP_253077341.1">
    <property type="nucleotide sequence ID" value="NZ_JAMXWN010000019.1"/>
</dbReference>
<proteinExistence type="predicted"/>
<keyword evidence="2" id="KW-0255">Endonuclease</keyword>
<dbReference type="SMART" id="SM00507">
    <property type="entry name" value="HNHc"/>
    <property type="match status" value="1"/>
</dbReference>
<sequence length="109" mass="12805">MGISVPKPKHKRLKPTWGARSEFSNRVRNQIRERDNDECQMCGSHVGLQIHHVKGRGQGGRGVYTNGVLLCWICHQNVQTHQRLINEWQRKFEERYGANYYKDQWDEGA</sequence>
<gene>
    <name evidence="2" type="ORF">ACFP7A_01350</name>
</gene>
<dbReference type="GO" id="GO:0004519">
    <property type="term" value="F:endonuclease activity"/>
    <property type="evidence" value="ECO:0007669"/>
    <property type="project" value="UniProtKB-KW"/>
</dbReference>
<dbReference type="Pfam" id="PF01844">
    <property type="entry name" value="HNH"/>
    <property type="match status" value="1"/>
</dbReference>
<dbReference type="Gene3D" id="1.10.30.50">
    <property type="match status" value="1"/>
</dbReference>
<organism evidence="2 3">
    <name type="scientific">Sporolactobacillus kofuensis</name>
    <dbReference type="NCBI Taxonomy" id="269672"/>
    <lineage>
        <taxon>Bacteria</taxon>
        <taxon>Bacillati</taxon>
        <taxon>Bacillota</taxon>
        <taxon>Bacilli</taxon>
        <taxon>Bacillales</taxon>
        <taxon>Sporolactobacillaceae</taxon>
        <taxon>Sporolactobacillus</taxon>
    </lineage>
</organism>
<protein>
    <submittedName>
        <fullName evidence="2">HNH endonuclease</fullName>
    </submittedName>
</protein>
<dbReference type="Proteomes" id="UP001596267">
    <property type="component" value="Unassembled WGS sequence"/>
</dbReference>
<accession>A0ABW1WCC7</accession>